<comment type="caution">
    <text evidence="1">The sequence shown here is derived from an EMBL/GenBank/DDBJ whole genome shotgun (WGS) entry which is preliminary data.</text>
</comment>
<keyword evidence="2" id="KW-1185">Reference proteome</keyword>
<dbReference type="AlphaFoldDB" id="A0A9K3D8S8"/>
<evidence type="ECO:0000313" key="1">
    <source>
        <dbReference type="EMBL" id="GIQ90707.1"/>
    </source>
</evidence>
<name>A0A9K3D8S8_9EUKA</name>
<dbReference type="Proteomes" id="UP000265618">
    <property type="component" value="Unassembled WGS sequence"/>
</dbReference>
<accession>A0A9K3D8S8</accession>
<sequence length="40" mass="4717">MDDIQENPKALRQQIFECLSTYRSSRSTVDCHIEQYLSNP</sequence>
<gene>
    <name evidence="1" type="ORF">KIPB_013598</name>
</gene>
<evidence type="ECO:0000313" key="2">
    <source>
        <dbReference type="Proteomes" id="UP000265618"/>
    </source>
</evidence>
<proteinExistence type="predicted"/>
<dbReference type="EMBL" id="BDIP01006546">
    <property type="protein sequence ID" value="GIQ90707.1"/>
    <property type="molecule type" value="Genomic_DNA"/>
</dbReference>
<reference evidence="1 2" key="1">
    <citation type="journal article" date="2018" name="PLoS ONE">
        <title>The draft genome of Kipferlia bialata reveals reductive genome evolution in fornicate parasites.</title>
        <authorList>
            <person name="Tanifuji G."/>
            <person name="Takabayashi S."/>
            <person name="Kume K."/>
            <person name="Takagi M."/>
            <person name="Nakayama T."/>
            <person name="Kamikawa R."/>
            <person name="Inagaki Y."/>
            <person name="Hashimoto T."/>
        </authorList>
    </citation>
    <scope>NUCLEOTIDE SEQUENCE [LARGE SCALE GENOMIC DNA]</scope>
    <source>
        <strain evidence="1">NY0173</strain>
    </source>
</reference>
<organism evidence="1 2">
    <name type="scientific">Kipferlia bialata</name>
    <dbReference type="NCBI Taxonomy" id="797122"/>
    <lineage>
        <taxon>Eukaryota</taxon>
        <taxon>Metamonada</taxon>
        <taxon>Carpediemonas-like organisms</taxon>
        <taxon>Kipferlia</taxon>
    </lineage>
</organism>
<protein>
    <submittedName>
        <fullName evidence="1">Uncharacterized protein</fullName>
    </submittedName>
</protein>
<feature type="non-terminal residue" evidence="1">
    <location>
        <position position="1"/>
    </location>
</feature>